<dbReference type="PANTHER" id="PTHR11908:SF132">
    <property type="entry name" value="ALDEHYDE OXIDASE 1-RELATED"/>
    <property type="match status" value="1"/>
</dbReference>
<dbReference type="Pfam" id="PF02738">
    <property type="entry name" value="MoCoBD_1"/>
    <property type="match status" value="1"/>
</dbReference>
<evidence type="ECO:0000259" key="3">
    <source>
        <dbReference type="SMART" id="SM01008"/>
    </source>
</evidence>
<reference evidence="4 5" key="1">
    <citation type="submission" date="2022-03" db="EMBL/GenBank/DDBJ databases">
        <title>Pseudonocardia alaer sp. nov., a novel actinomycete isolated from reed forest soil.</title>
        <authorList>
            <person name="Wang L."/>
        </authorList>
    </citation>
    <scope>NUCLEOTIDE SEQUENCE [LARGE SCALE GENOMIC DNA]</scope>
    <source>
        <strain evidence="4 5">Y-16303</strain>
    </source>
</reference>
<dbReference type="Gene3D" id="3.90.1170.50">
    <property type="entry name" value="Aldehyde oxidase/xanthine dehydrogenase, a/b hammerhead"/>
    <property type="match status" value="1"/>
</dbReference>
<dbReference type="InterPro" id="IPR008274">
    <property type="entry name" value="AldOxase/xan_DH_MoCoBD1"/>
</dbReference>
<dbReference type="SUPFAM" id="SSF56003">
    <property type="entry name" value="Molybdenum cofactor-binding domain"/>
    <property type="match status" value="1"/>
</dbReference>
<dbReference type="InterPro" id="IPR036856">
    <property type="entry name" value="Ald_Oxase/Xan_DH_a/b_sf"/>
</dbReference>
<organism evidence="4 5">
    <name type="scientific">Pseudonocardia alaniniphila</name>
    <dbReference type="NCBI Taxonomy" id="75291"/>
    <lineage>
        <taxon>Bacteria</taxon>
        <taxon>Bacillati</taxon>
        <taxon>Actinomycetota</taxon>
        <taxon>Actinomycetes</taxon>
        <taxon>Pseudonocardiales</taxon>
        <taxon>Pseudonocardiaceae</taxon>
        <taxon>Pseudonocardia</taxon>
    </lineage>
</organism>
<name>A0ABS9TLX2_9PSEU</name>
<feature type="domain" description="Aldehyde oxidase/xanthine dehydrogenase a/b hammerhead" evidence="3">
    <location>
        <begin position="19"/>
        <end position="131"/>
    </location>
</feature>
<evidence type="ECO:0000256" key="2">
    <source>
        <dbReference type="ARBA" id="ARBA00023002"/>
    </source>
</evidence>
<accession>A0ABS9TLX2</accession>
<proteinExistence type="predicted"/>
<keyword evidence="5" id="KW-1185">Reference proteome</keyword>
<evidence type="ECO:0000313" key="5">
    <source>
        <dbReference type="Proteomes" id="UP001299970"/>
    </source>
</evidence>
<dbReference type="RefSeq" id="WP_241040185.1">
    <property type="nucleotide sequence ID" value="NZ_JAKXMK010000026.1"/>
</dbReference>
<dbReference type="EMBL" id="JAKXMK010000026">
    <property type="protein sequence ID" value="MCH6169539.1"/>
    <property type="molecule type" value="Genomic_DNA"/>
</dbReference>
<dbReference type="Proteomes" id="UP001299970">
    <property type="component" value="Unassembled WGS sequence"/>
</dbReference>
<dbReference type="SUPFAM" id="SSF54665">
    <property type="entry name" value="CO dehydrogenase molybdoprotein N-domain-like"/>
    <property type="match status" value="1"/>
</dbReference>
<dbReference type="InterPro" id="IPR016208">
    <property type="entry name" value="Ald_Oxase/xanthine_DH-like"/>
</dbReference>
<dbReference type="InterPro" id="IPR046867">
    <property type="entry name" value="AldOxase/xan_DH_MoCoBD2"/>
</dbReference>
<evidence type="ECO:0000256" key="1">
    <source>
        <dbReference type="ARBA" id="ARBA00022505"/>
    </source>
</evidence>
<dbReference type="Pfam" id="PF20256">
    <property type="entry name" value="MoCoBD_2"/>
    <property type="match status" value="1"/>
</dbReference>
<evidence type="ECO:0000313" key="4">
    <source>
        <dbReference type="EMBL" id="MCH6169539.1"/>
    </source>
</evidence>
<dbReference type="InterPro" id="IPR000674">
    <property type="entry name" value="Ald_Oxase/Xan_DH_a/b"/>
</dbReference>
<dbReference type="InterPro" id="IPR037165">
    <property type="entry name" value="AldOxase/xan_DH_Mopterin-bd_sf"/>
</dbReference>
<protein>
    <submittedName>
        <fullName evidence="4">Xanthine dehydrogenase family protein molybdopterin-binding subunit</fullName>
    </submittedName>
</protein>
<sequence>MSIMGTRVVRTEDPVFLSRGATYTDDLTDERLNGALHLTFVRSPLAHGRITAVDVEAAREAPGVVGVFTGADIDLAPALLFAGANPGMVRPWLATDKVRFVGEPVAAVLTEHSYQGQDAADLVEVDYDPLPAVVDPREALKDEVLLFEEVGTNLAGGFGHDQEFDEHFFDGCEVVVTRDIVNQRLAAAPLETRAAAAVWGDDGRVTLWASTQNPQSARDEIAGWLGVDAALIHLIAPDVGGGFGAKIGADPEFALVAWFARRLQRPVRWNETRSENLTGMLQGRAQLQTITIGGNRDGDVLAYRLDVLADAGGYPRLGVFLPFFTRQMAPGVYDIPKVESRARTVVTTTTSTGAYRGAGRPEATAAIERAMDLFAAEIGMDPAEVRKRNVVAPDKFPFETKGGAIYDSGEYAKAIDRVLDGANYAELRAEQARRRERGDVVQLGIGISAYVEITGGGAFAEDASVEVHPDGTVTVLTGTSPHGQGHATAWAMLTSDRLGIPIEKITVKHGDTDLIPRGAGTMGSRSLQTGGVAVHQAAGELVELAKQRAADVLEANVDDLEVVDGAVSVRGTDTSVSLAQLAEREQLKVDSVFDSGAPTFPFGAHVAVVEVDVESGKAVVDRVVTLDDAGPVVNPLLAEGQRHGGIAQGISQALLEEVVYDDDGNPLTATFADYAFPSAAELPSFTLLAMETPTTLNPLGVKGIGEAGTIGATPAVQSAVVDAVSHLGVRHIDMPTSPLRVWEAINAARSEGGTRNDRSGGAQ</sequence>
<comment type="caution">
    <text evidence="4">The sequence shown here is derived from an EMBL/GenBank/DDBJ whole genome shotgun (WGS) entry which is preliminary data.</text>
</comment>
<dbReference type="Gene3D" id="3.30.365.10">
    <property type="entry name" value="Aldehyde oxidase/xanthine dehydrogenase, molybdopterin binding domain"/>
    <property type="match status" value="4"/>
</dbReference>
<dbReference type="SMART" id="SM01008">
    <property type="entry name" value="Ald_Xan_dh_C"/>
    <property type="match status" value="1"/>
</dbReference>
<keyword evidence="1" id="KW-0500">Molybdenum</keyword>
<dbReference type="PANTHER" id="PTHR11908">
    <property type="entry name" value="XANTHINE DEHYDROGENASE"/>
    <property type="match status" value="1"/>
</dbReference>
<gene>
    <name evidence="4" type="ORF">MMF94_27890</name>
</gene>
<keyword evidence="2" id="KW-0560">Oxidoreductase</keyword>
<dbReference type="Pfam" id="PF01315">
    <property type="entry name" value="Ald_Xan_dh_C"/>
    <property type="match status" value="1"/>
</dbReference>